<evidence type="ECO:0000313" key="1">
    <source>
        <dbReference type="EMBL" id="MPM71551.1"/>
    </source>
</evidence>
<proteinExistence type="predicted"/>
<sequence>MLRRGIRLGLDVRAVIVIGDGRLLRELSRLGEIGEEERVRSAVQRIDHLPAEQRVRPLGEVRDAVDAALEGGKVLKLIHFPAADETKALIERELGVLGQDREVEDAGFQHHIVREVSLIDRKRDTQRRARRLNHGVDNAAVVLLPVLCGEGKKTVAD</sequence>
<dbReference type="EMBL" id="VSSQ01024183">
    <property type="protein sequence ID" value="MPM71551.1"/>
    <property type="molecule type" value="Genomic_DNA"/>
</dbReference>
<accession>A0A645C3M2</accession>
<dbReference type="AlphaFoldDB" id="A0A645C3M2"/>
<protein>
    <submittedName>
        <fullName evidence="1">Uncharacterized protein</fullName>
    </submittedName>
</protein>
<reference evidence="1" key="1">
    <citation type="submission" date="2019-08" db="EMBL/GenBank/DDBJ databases">
        <authorList>
            <person name="Kucharzyk K."/>
            <person name="Murdoch R.W."/>
            <person name="Higgins S."/>
            <person name="Loffler F."/>
        </authorList>
    </citation>
    <scope>NUCLEOTIDE SEQUENCE</scope>
</reference>
<comment type="caution">
    <text evidence="1">The sequence shown here is derived from an EMBL/GenBank/DDBJ whole genome shotgun (WGS) entry which is preliminary data.</text>
</comment>
<name>A0A645C3M2_9ZZZZ</name>
<gene>
    <name evidence="1" type="ORF">SDC9_118518</name>
</gene>
<organism evidence="1">
    <name type="scientific">bioreactor metagenome</name>
    <dbReference type="NCBI Taxonomy" id="1076179"/>
    <lineage>
        <taxon>unclassified sequences</taxon>
        <taxon>metagenomes</taxon>
        <taxon>ecological metagenomes</taxon>
    </lineage>
</organism>